<dbReference type="SUPFAM" id="SSF140500">
    <property type="entry name" value="BAS1536-like"/>
    <property type="match status" value="1"/>
</dbReference>
<keyword evidence="2" id="KW-1185">Reference proteome</keyword>
<reference evidence="1" key="1">
    <citation type="submission" date="2022-07" db="EMBL/GenBank/DDBJ databases">
        <title>Enhanced cultured diversity of the mouse gut microbiota enables custom-made synthetic communities.</title>
        <authorList>
            <person name="Afrizal A."/>
        </authorList>
    </citation>
    <scope>NUCLEOTIDE SEQUENCE</scope>
    <source>
        <strain evidence="1">DSM 28593</strain>
    </source>
</reference>
<dbReference type="Gene3D" id="4.10.280.10">
    <property type="entry name" value="Helix-loop-helix DNA-binding domain"/>
    <property type="match status" value="1"/>
</dbReference>
<dbReference type="Pfam" id="PF09388">
    <property type="entry name" value="SpoOE-like"/>
    <property type="match status" value="1"/>
</dbReference>
<name>A0AAE3L1X1_9FIRM</name>
<dbReference type="GO" id="GO:0046983">
    <property type="term" value="F:protein dimerization activity"/>
    <property type="evidence" value="ECO:0007669"/>
    <property type="project" value="InterPro"/>
</dbReference>
<dbReference type="RefSeq" id="WP_257529034.1">
    <property type="nucleotide sequence ID" value="NZ_JANKAS010000001.1"/>
</dbReference>
<dbReference type="Proteomes" id="UP001205748">
    <property type="component" value="Unassembled WGS sequence"/>
</dbReference>
<dbReference type="InterPro" id="IPR037208">
    <property type="entry name" value="Spo0E-like_sf"/>
</dbReference>
<sequence>MGDKNLIIAIEDKRHILNKMVSNEVALTKDMIVHVSQELDKLIKEYYTKYN</sequence>
<dbReference type="GO" id="GO:0043937">
    <property type="term" value="P:regulation of sporulation"/>
    <property type="evidence" value="ECO:0007669"/>
    <property type="project" value="InterPro"/>
</dbReference>
<comment type="caution">
    <text evidence="1">The sequence shown here is derived from an EMBL/GenBank/DDBJ whole genome shotgun (WGS) entry which is preliminary data.</text>
</comment>
<organism evidence="1 2">
    <name type="scientific">Irregularibacter muris</name>
    <dbReference type="NCBI Taxonomy" id="1796619"/>
    <lineage>
        <taxon>Bacteria</taxon>
        <taxon>Bacillati</taxon>
        <taxon>Bacillota</taxon>
        <taxon>Clostridia</taxon>
        <taxon>Eubacteriales</taxon>
        <taxon>Eubacteriaceae</taxon>
        <taxon>Irregularibacter</taxon>
    </lineage>
</organism>
<dbReference type="AlphaFoldDB" id="A0AAE3L1X1"/>
<gene>
    <name evidence="1" type="ORF">NSA47_01315</name>
</gene>
<dbReference type="EMBL" id="JANKAS010000001">
    <property type="protein sequence ID" value="MCR1897629.1"/>
    <property type="molecule type" value="Genomic_DNA"/>
</dbReference>
<evidence type="ECO:0000313" key="1">
    <source>
        <dbReference type="EMBL" id="MCR1897629.1"/>
    </source>
</evidence>
<accession>A0AAE3L1X1</accession>
<dbReference type="InterPro" id="IPR018540">
    <property type="entry name" value="Spo0E-like"/>
</dbReference>
<dbReference type="InterPro" id="IPR036638">
    <property type="entry name" value="HLH_DNA-bd_sf"/>
</dbReference>
<protein>
    <submittedName>
        <fullName evidence="1">Aspartyl-phosphate phosphatase Spo0E family protein</fullName>
    </submittedName>
</protein>
<evidence type="ECO:0000313" key="2">
    <source>
        <dbReference type="Proteomes" id="UP001205748"/>
    </source>
</evidence>
<proteinExistence type="predicted"/>